<protein>
    <recommendedName>
        <fullName evidence="4">PAP2 superfamily protein</fullName>
    </recommendedName>
</protein>
<name>A0A841AME0_9MICO</name>
<dbReference type="InterPro" id="IPR036938">
    <property type="entry name" value="PAP2/HPO_sf"/>
</dbReference>
<keyword evidence="1" id="KW-0472">Membrane</keyword>
<evidence type="ECO:0000313" key="2">
    <source>
        <dbReference type="EMBL" id="MBB5842901.1"/>
    </source>
</evidence>
<comment type="caution">
    <text evidence="2">The sequence shown here is derived from an EMBL/GenBank/DDBJ whole genome shotgun (WGS) entry which is preliminary data.</text>
</comment>
<dbReference type="AlphaFoldDB" id="A0A841AME0"/>
<evidence type="ECO:0000256" key="1">
    <source>
        <dbReference type="SAM" id="Phobius"/>
    </source>
</evidence>
<keyword evidence="3" id="KW-1185">Reference proteome</keyword>
<dbReference type="EMBL" id="JACHMJ010000001">
    <property type="protein sequence ID" value="MBB5842901.1"/>
    <property type="molecule type" value="Genomic_DNA"/>
</dbReference>
<sequence>MLVASTVGFALVYAAGVLTRPGQIVENRALDASTYLDRPGGLLALVSPLNLAIALAVIALLGLALRRVRATVRGVAIVVVSTVLSQLLKNGLLARPDYLGDVSANTLPSGHTVAYASIVCALLVVLPTRPRTVAALVSSIVLGVVVVQLLEFGWHRASDVIAGLLLVVAVMALAQLLLPDRGPVPVRSSTGTRALLVLGAVIGVVLVVASVAFAATLALDRSLATTHTLLLASQVMCLAAVSLAVMTVLWVQRGVVAAAPRGRALATTPV</sequence>
<gene>
    <name evidence="2" type="ORF">HD599_001224</name>
</gene>
<feature type="transmembrane region" description="Helical" evidence="1">
    <location>
        <begin position="108"/>
        <end position="126"/>
    </location>
</feature>
<keyword evidence="1" id="KW-0812">Transmembrane</keyword>
<evidence type="ECO:0008006" key="4">
    <source>
        <dbReference type="Google" id="ProtNLM"/>
    </source>
</evidence>
<feature type="transmembrane region" description="Helical" evidence="1">
    <location>
        <begin position="231"/>
        <end position="251"/>
    </location>
</feature>
<dbReference type="Proteomes" id="UP000536685">
    <property type="component" value="Unassembled WGS sequence"/>
</dbReference>
<feature type="transmembrane region" description="Helical" evidence="1">
    <location>
        <begin position="70"/>
        <end position="88"/>
    </location>
</feature>
<feature type="transmembrane region" description="Helical" evidence="1">
    <location>
        <begin position="194"/>
        <end position="219"/>
    </location>
</feature>
<dbReference type="Gene3D" id="1.20.144.10">
    <property type="entry name" value="Phosphatidic acid phosphatase type 2/haloperoxidase"/>
    <property type="match status" value="1"/>
</dbReference>
<evidence type="ECO:0000313" key="3">
    <source>
        <dbReference type="Proteomes" id="UP000536685"/>
    </source>
</evidence>
<reference evidence="2 3" key="1">
    <citation type="submission" date="2020-08" db="EMBL/GenBank/DDBJ databases">
        <title>Sequencing the genomes of 1000 actinobacteria strains.</title>
        <authorList>
            <person name="Klenk H.-P."/>
        </authorList>
    </citation>
    <scope>NUCLEOTIDE SEQUENCE [LARGE SCALE GENOMIC DNA]</scope>
    <source>
        <strain evidence="2 3">DSM 105784</strain>
    </source>
</reference>
<keyword evidence="1" id="KW-1133">Transmembrane helix</keyword>
<accession>A0A841AME0</accession>
<proteinExistence type="predicted"/>
<dbReference type="SUPFAM" id="SSF48317">
    <property type="entry name" value="Acid phosphatase/Vanadium-dependent haloperoxidase"/>
    <property type="match status" value="1"/>
</dbReference>
<feature type="transmembrane region" description="Helical" evidence="1">
    <location>
        <begin position="160"/>
        <end position="178"/>
    </location>
</feature>
<feature type="transmembrane region" description="Helical" evidence="1">
    <location>
        <begin position="133"/>
        <end position="154"/>
    </location>
</feature>
<feature type="transmembrane region" description="Helical" evidence="1">
    <location>
        <begin position="43"/>
        <end position="63"/>
    </location>
</feature>
<organism evidence="2 3">
    <name type="scientific">Conyzicola lurida</name>
    <dbReference type="NCBI Taxonomy" id="1172621"/>
    <lineage>
        <taxon>Bacteria</taxon>
        <taxon>Bacillati</taxon>
        <taxon>Actinomycetota</taxon>
        <taxon>Actinomycetes</taxon>
        <taxon>Micrococcales</taxon>
        <taxon>Microbacteriaceae</taxon>
        <taxon>Conyzicola</taxon>
    </lineage>
</organism>